<evidence type="ECO:0000256" key="4">
    <source>
        <dbReference type="ARBA" id="ARBA00022679"/>
    </source>
</evidence>
<comment type="caution">
    <text evidence="13">The sequence shown here is derived from an EMBL/GenBank/DDBJ whole genome shotgun (WGS) entry which is preliminary data.</text>
</comment>
<feature type="region of interest" description="Disordered" evidence="9">
    <location>
        <begin position="1"/>
        <end position="24"/>
    </location>
</feature>
<dbReference type="GO" id="GO:0005886">
    <property type="term" value="C:plasma membrane"/>
    <property type="evidence" value="ECO:0007669"/>
    <property type="project" value="UniProtKB-SubCell"/>
</dbReference>
<accession>A0A939LKB2</accession>
<evidence type="ECO:0000313" key="12">
    <source>
        <dbReference type="EMBL" id="MBO1434315.1"/>
    </source>
</evidence>
<evidence type="ECO:0000256" key="8">
    <source>
        <dbReference type="ARBA" id="ARBA00023169"/>
    </source>
</evidence>
<sequence length="385" mass="42673">MTDQGLNLRQASRANLPSGSQRGSAFVRRHRKSIVTALLVSGDLAAALDAGACTSSLARAVGLPTPEHLGAVVLLAAFAFFVTGLYNSPGPEPYQRFRQRALGVGIVMVPWSIVTMANASGWNIVHVIFVQTAYAACLLLIGHYVEVALRTLLIHFDLWDASAILAGPASQDRDLARYSRQNWLLKRMLDIVFAVPLGLLALPVVALGVIAIKLIDPGAAFFVQERVGYRGKLVKMHKLRTMYADSSRMLEEHLNRNPHARAEWQQFFKLRNDPRILPIIGNFLRRSSIDELPQLWNVIRGDMSLVGPRPLPAYHIEQLDEEFRSVRASVQPGLTGLWQVSSRSDGDLQVLKEQDLSYIHNSSFWLDVYIILQTLPAVLGAKGAR</sequence>
<feature type="transmembrane region" description="Helical" evidence="10">
    <location>
        <begin position="124"/>
        <end position="145"/>
    </location>
</feature>
<feature type="transmembrane region" description="Helical" evidence="10">
    <location>
        <begin position="100"/>
        <end position="118"/>
    </location>
</feature>
<feature type="transmembrane region" description="Helical" evidence="10">
    <location>
        <begin position="69"/>
        <end position="88"/>
    </location>
</feature>
<dbReference type="GO" id="GO:0000271">
    <property type="term" value="P:polysaccharide biosynthetic process"/>
    <property type="evidence" value="ECO:0007669"/>
    <property type="project" value="UniProtKB-KW"/>
</dbReference>
<dbReference type="PANTHER" id="PTHR30576">
    <property type="entry name" value="COLANIC BIOSYNTHESIS UDP-GLUCOSE LIPID CARRIER TRANSFERASE"/>
    <property type="match status" value="1"/>
</dbReference>
<evidence type="ECO:0000256" key="10">
    <source>
        <dbReference type="SAM" id="Phobius"/>
    </source>
</evidence>
<evidence type="ECO:0000256" key="6">
    <source>
        <dbReference type="ARBA" id="ARBA00022989"/>
    </source>
</evidence>
<keyword evidence="6 10" id="KW-1133">Transmembrane helix</keyword>
<feature type="compositionally biased region" description="Polar residues" evidence="9">
    <location>
        <begin position="1"/>
        <end position="23"/>
    </location>
</feature>
<keyword evidence="8" id="KW-0270">Exopolysaccharide synthesis</keyword>
<keyword evidence="4 13" id="KW-0808">Transferase</keyword>
<proteinExistence type="inferred from homology"/>
<evidence type="ECO:0000259" key="11">
    <source>
        <dbReference type="Pfam" id="PF02397"/>
    </source>
</evidence>
<feature type="domain" description="Bacterial sugar transferase" evidence="11">
    <location>
        <begin position="186"/>
        <end position="379"/>
    </location>
</feature>
<keyword evidence="5 10" id="KW-0812">Transmembrane</keyword>
<dbReference type="RefSeq" id="WP_176532202.1">
    <property type="nucleotide sequence ID" value="NZ_CP088022.1"/>
</dbReference>
<dbReference type="PANTHER" id="PTHR30576:SF4">
    <property type="entry name" value="UNDECAPRENYL-PHOSPHATE GALACTOSE PHOSPHOTRANSFERASE"/>
    <property type="match status" value="1"/>
</dbReference>
<evidence type="ECO:0000256" key="3">
    <source>
        <dbReference type="ARBA" id="ARBA00022475"/>
    </source>
</evidence>
<dbReference type="AlphaFoldDB" id="A0A939LKB2"/>
<dbReference type="Pfam" id="PF02397">
    <property type="entry name" value="Bac_transf"/>
    <property type="match status" value="1"/>
</dbReference>
<dbReference type="Proteomes" id="UP000692816">
    <property type="component" value="Unassembled WGS sequence"/>
</dbReference>
<evidence type="ECO:0000256" key="5">
    <source>
        <dbReference type="ARBA" id="ARBA00022692"/>
    </source>
</evidence>
<evidence type="ECO:0000313" key="13">
    <source>
        <dbReference type="EMBL" id="NVL08728.1"/>
    </source>
</evidence>
<evidence type="ECO:0000313" key="14">
    <source>
        <dbReference type="Proteomes" id="UP000692816"/>
    </source>
</evidence>
<dbReference type="GO" id="GO:0016780">
    <property type="term" value="F:phosphotransferase activity, for other substituted phosphate groups"/>
    <property type="evidence" value="ECO:0007669"/>
    <property type="project" value="TreeGrafter"/>
</dbReference>
<comment type="similarity">
    <text evidence="2">Belongs to the bacterial sugar transferase family.</text>
</comment>
<keyword evidence="7 10" id="KW-0472">Membrane</keyword>
<keyword evidence="3" id="KW-1003">Cell membrane</keyword>
<dbReference type="InterPro" id="IPR003362">
    <property type="entry name" value="Bact_transf"/>
</dbReference>
<name>A0A939LKB2_9BRAD</name>
<gene>
    <name evidence="13" type="ORF">HU230_23790</name>
    <name evidence="12" type="ORF">J4P68_34170</name>
</gene>
<comment type="subcellular location">
    <subcellularLocation>
        <location evidence="1">Cell membrane</location>
    </subcellularLocation>
</comment>
<feature type="transmembrane region" description="Helical" evidence="10">
    <location>
        <begin position="34"/>
        <end position="57"/>
    </location>
</feature>
<evidence type="ECO:0000256" key="1">
    <source>
        <dbReference type="ARBA" id="ARBA00004236"/>
    </source>
</evidence>
<reference evidence="12" key="2">
    <citation type="journal article" date="2021" name="Int. J. Syst. Evol. Microbiol.">
        <title>Bradyrhizobium septentrionale sp. nov. (sv. septentrionale) and Bradyrhizobium quebecense sp. nov. (sv. septentrionale) associated with legumes native to Canada possess rearranged symbiosis genes and numerous insertion sequences.</title>
        <authorList>
            <person name="Bromfield E.S.P."/>
            <person name="Cloutier S."/>
        </authorList>
    </citation>
    <scope>NUCLEOTIDE SEQUENCE</scope>
    <source>
        <strain evidence="12">12S5</strain>
    </source>
</reference>
<feature type="transmembrane region" description="Helical" evidence="10">
    <location>
        <begin position="188"/>
        <end position="212"/>
    </location>
</feature>
<reference evidence="13" key="1">
    <citation type="submission" date="2020-06" db="EMBL/GenBank/DDBJ databases">
        <title>Whole Genome Sequence of Bradyrhizobium sp. Strain 66S1MB.</title>
        <authorList>
            <person name="Bromfield E."/>
            <person name="Cloutier S."/>
        </authorList>
    </citation>
    <scope>NUCLEOTIDE SEQUENCE</scope>
    <source>
        <strain evidence="13">66S1MB</strain>
    </source>
</reference>
<dbReference type="EMBL" id="JABWSX010000001">
    <property type="protein sequence ID" value="NVL08728.1"/>
    <property type="molecule type" value="Genomic_DNA"/>
</dbReference>
<keyword evidence="14" id="KW-1185">Reference proteome</keyword>
<evidence type="ECO:0000256" key="9">
    <source>
        <dbReference type="SAM" id="MobiDB-lite"/>
    </source>
</evidence>
<organism evidence="13">
    <name type="scientific">Bradyrhizobium quebecense</name>
    <dbReference type="NCBI Taxonomy" id="2748629"/>
    <lineage>
        <taxon>Bacteria</taxon>
        <taxon>Pseudomonadati</taxon>
        <taxon>Pseudomonadota</taxon>
        <taxon>Alphaproteobacteria</taxon>
        <taxon>Hyphomicrobiales</taxon>
        <taxon>Nitrobacteraceae</taxon>
        <taxon>Bradyrhizobium</taxon>
    </lineage>
</organism>
<evidence type="ECO:0000256" key="7">
    <source>
        <dbReference type="ARBA" id="ARBA00023136"/>
    </source>
</evidence>
<protein>
    <submittedName>
        <fullName evidence="13">Sugar transferase</fullName>
    </submittedName>
</protein>
<evidence type="ECO:0000256" key="2">
    <source>
        <dbReference type="ARBA" id="ARBA00006464"/>
    </source>
</evidence>
<dbReference type="EMBL" id="JAGEPA010000001">
    <property type="protein sequence ID" value="MBO1434315.1"/>
    <property type="molecule type" value="Genomic_DNA"/>
</dbReference>